<gene>
    <name evidence="2" type="ORF">B0J11DRAFT_513200</name>
</gene>
<keyword evidence="1" id="KW-0732">Signal</keyword>
<evidence type="ECO:0008006" key="4">
    <source>
        <dbReference type="Google" id="ProtNLM"/>
    </source>
</evidence>
<feature type="signal peptide" evidence="1">
    <location>
        <begin position="1"/>
        <end position="18"/>
    </location>
</feature>
<evidence type="ECO:0000313" key="3">
    <source>
        <dbReference type="Proteomes" id="UP000700596"/>
    </source>
</evidence>
<comment type="caution">
    <text evidence="2">The sequence shown here is derived from an EMBL/GenBank/DDBJ whole genome shotgun (WGS) entry which is preliminary data.</text>
</comment>
<dbReference type="AlphaFoldDB" id="A0A9P9EGQ4"/>
<protein>
    <recommendedName>
        <fullName evidence="4">Small secreted protein</fullName>
    </recommendedName>
</protein>
<evidence type="ECO:0000313" key="2">
    <source>
        <dbReference type="EMBL" id="KAH7137925.1"/>
    </source>
</evidence>
<reference evidence="2" key="1">
    <citation type="journal article" date="2021" name="Nat. Commun.">
        <title>Genetic determinants of endophytism in the Arabidopsis root mycobiome.</title>
        <authorList>
            <person name="Mesny F."/>
            <person name="Miyauchi S."/>
            <person name="Thiergart T."/>
            <person name="Pickel B."/>
            <person name="Atanasova L."/>
            <person name="Karlsson M."/>
            <person name="Huettel B."/>
            <person name="Barry K.W."/>
            <person name="Haridas S."/>
            <person name="Chen C."/>
            <person name="Bauer D."/>
            <person name="Andreopoulos W."/>
            <person name="Pangilinan J."/>
            <person name="LaButti K."/>
            <person name="Riley R."/>
            <person name="Lipzen A."/>
            <person name="Clum A."/>
            <person name="Drula E."/>
            <person name="Henrissat B."/>
            <person name="Kohler A."/>
            <person name="Grigoriev I.V."/>
            <person name="Martin F.M."/>
            <person name="Hacquard S."/>
        </authorList>
    </citation>
    <scope>NUCLEOTIDE SEQUENCE</scope>
    <source>
        <strain evidence="2">MPI-CAGE-CH-0243</strain>
    </source>
</reference>
<evidence type="ECO:0000256" key="1">
    <source>
        <dbReference type="SAM" id="SignalP"/>
    </source>
</evidence>
<proteinExistence type="predicted"/>
<dbReference type="Proteomes" id="UP000700596">
    <property type="component" value="Unassembled WGS sequence"/>
</dbReference>
<dbReference type="OrthoDB" id="5407769at2759"/>
<dbReference type="EMBL" id="JAGMWT010000001">
    <property type="protein sequence ID" value="KAH7137925.1"/>
    <property type="molecule type" value="Genomic_DNA"/>
</dbReference>
<keyword evidence="3" id="KW-1185">Reference proteome</keyword>
<accession>A0A9P9EGQ4</accession>
<name>A0A9P9EGQ4_9PLEO</name>
<feature type="chain" id="PRO_5040364004" description="Small secreted protein" evidence="1">
    <location>
        <begin position="19"/>
        <end position="128"/>
    </location>
</feature>
<sequence length="128" mass="14097">MRAFTSTLLLATFTITQAWNITLHSAQDCLGAPKTLGNLKLEDGCHKLSSIAKDSKSLTPDWSEDLDNEYVLMTFSDVNCCNGASGALISWRTDCVNLAMYQSIRVVDPKDINKGKKGDKYDCRGSEL</sequence>
<organism evidence="2 3">
    <name type="scientific">Dendryphion nanum</name>
    <dbReference type="NCBI Taxonomy" id="256645"/>
    <lineage>
        <taxon>Eukaryota</taxon>
        <taxon>Fungi</taxon>
        <taxon>Dikarya</taxon>
        <taxon>Ascomycota</taxon>
        <taxon>Pezizomycotina</taxon>
        <taxon>Dothideomycetes</taxon>
        <taxon>Pleosporomycetidae</taxon>
        <taxon>Pleosporales</taxon>
        <taxon>Torulaceae</taxon>
        <taxon>Dendryphion</taxon>
    </lineage>
</organism>